<evidence type="ECO:0000313" key="7">
    <source>
        <dbReference type="Proteomes" id="UP000248079"/>
    </source>
</evidence>
<protein>
    <submittedName>
        <fullName evidence="6">Uncharacterized protein</fullName>
    </submittedName>
</protein>
<keyword evidence="5" id="KW-0732">Signal</keyword>
<evidence type="ECO:0000256" key="1">
    <source>
        <dbReference type="ARBA" id="ARBA00022737"/>
    </source>
</evidence>
<dbReference type="Pfam" id="PF13432">
    <property type="entry name" value="TPR_16"/>
    <property type="match status" value="1"/>
</dbReference>
<feature type="region of interest" description="Disordered" evidence="4">
    <location>
        <begin position="140"/>
        <end position="244"/>
    </location>
</feature>
<feature type="compositionally biased region" description="Basic and acidic residues" evidence="4">
    <location>
        <begin position="224"/>
        <end position="244"/>
    </location>
</feature>
<dbReference type="InterPro" id="IPR019734">
    <property type="entry name" value="TPR_rpt"/>
</dbReference>
<evidence type="ECO:0000313" key="6">
    <source>
        <dbReference type="EMBL" id="PXY03026.1"/>
    </source>
</evidence>
<organism evidence="6 7">
    <name type="scientific">Marinifilum breve</name>
    <dbReference type="NCBI Taxonomy" id="2184082"/>
    <lineage>
        <taxon>Bacteria</taxon>
        <taxon>Pseudomonadati</taxon>
        <taxon>Bacteroidota</taxon>
        <taxon>Bacteroidia</taxon>
        <taxon>Marinilabiliales</taxon>
        <taxon>Marinifilaceae</taxon>
    </lineage>
</organism>
<proteinExistence type="predicted"/>
<evidence type="ECO:0000256" key="4">
    <source>
        <dbReference type="SAM" id="MobiDB-lite"/>
    </source>
</evidence>
<dbReference type="SUPFAM" id="SSF48452">
    <property type="entry name" value="TPR-like"/>
    <property type="match status" value="1"/>
</dbReference>
<dbReference type="AlphaFoldDB" id="A0A2V4A2U5"/>
<evidence type="ECO:0000256" key="3">
    <source>
        <dbReference type="PROSITE-ProRule" id="PRU00339"/>
    </source>
</evidence>
<evidence type="ECO:0000256" key="2">
    <source>
        <dbReference type="ARBA" id="ARBA00022803"/>
    </source>
</evidence>
<dbReference type="Pfam" id="PF13181">
    <property type="entry name" value="TPR_8"/>
    <property type="match status" value="1"/>
</dbReference>
<evidence type="ECO:0000256" key="5">
    <source>
        <dbReference type="SAM" id="SignalP"/>
    </source>
</evidence>
<feature type="chain" id="PRO_5016011901" evidence="5">
    <location>
        <begin position="22"/>
        <end position="266"/>
    </location>
</feature>
<dbReference type="Gene3D" id="1.25.40.10">
    <property type="entry name" value="Tetratricopeptide repeat domain"/>
    <property type="match status" value="2"/>
</dbReference>
<name>A0A2V4A2U5_9BACT</name>
<dbReference type="PANTHER" id="PTHR44943">
    <property type="entry name" value="CELLULOSE SYNTHASE OPERON PROTEIN C"/>
    <property type="match status" value="1"/>
</dbReference>
<dbReference type="PROSITE" id="PS50005">
    <property type="entry name" value="TPR"/>
    <property type="match status" value="1"/>
</dbReference>
<comment type="caution">
    <text evidence="6">The sequence shown here is derived from an EMBL/GenBank/DDBJ whole genome shotgun (WGS) entry which is preliminary data.</text>
</comment>
<keyword evidence="2 3" id="KW-0802">TPR repeat</keyword>
<accession>A0A2V4A2U5</accession>
<keyword evidence="1" id="KW-0677">Repeat</keyword>
<dbReference type="InterPro" id="IPR051685">
    <property type="entry name" value="Ycf3/AcsC/BcsC/TPR_MFPF"/>
</dbReference>
<feature type="compositionally biased region" description="Basic and acidic residues" evidence="4">
    <location>
        <begin position="143"/>
        <end position="216"/>
    </location>
</feature>
<dbReference type="EMBL" id="QFLI01000001">
    <property type="protein sequence ID" value="PXY03026.1"/>
    <property type="molecule type" value="Genomic_DNA"/>
</dbReference>
<dbReference type="OrthoDB" id="1525165at2"/>
<reference evidence="6 7" key="1">
    <citation type="submission" date="2018-05" db="EMBL/GenBank/DDBJ databases">
        <title>Marinifilum breve JC075T sp. nov., a marine bacterium isolated from Yongle Blue Hole in the South China Sea.</title>
        <authorList>
            <person name="Fu T."/>
        </authorList>
    </citation>
    <scope>NUCLEOTIDE SEQUENCE [LARGE SCALE GENOMIC DNA]</scope>
    <source>
        <strain evidence="6 7">JC075</strain>
    </source>
</reference>
<dbReference type="RefSeq" id="WP_110359182.1">
    <property type="nucleotide sequence ID" value="NZ_QFLI01000001.1"/>
</dbReference>
<dbReference type="SMART" id="SM00028">
    <property type="entry name" value="TPR"/>
    <property type="match status" value="2"/>
</dbReference>
<dbReference type="InterPro" id="IPR011990">
    <property type="entry name" value="TPR-like_helical_dom_sf"/>
</dbReference>
<gene>
    <name evidence="6" type="ORF">DF185_02750</name>
</gene>
<dbReference type="Proteomes" id="UP000248079">
    <property type="component" value="Unassembled WGS sequence"/>
</dbReference>
<sequence length="266" mass="31598">MKKVLLLFISLICLLSMEAVAQKERKFIRSGNELFEGEKFENSEVEYRKALDKKINSFEAGFNLGDALYKQKKYEEALKQFQTLAVNEKNPEKLGHLFHNMGNTLLESKKIDESIEAYKQSLRYNPNSQETKYNLEYARQMKKKQEEEQKKKDQNKDQNKDQKDQDKKDQDKKDQDKKDQDKKDQDKKDQNKKDQDKNKDQQNKDKQDKGDKDKQKQQQQQPKISKEDAKRLLEALENDEKKVQEKVQKAKAKAMKAKKTKIKKDW</sequence>
<feature type="repeat" description="TPR" evidence="3">
    <location>
        <begin position="95"/>
        <end position="128"/>
    </location>
</feature>
<feature type="signal peptide" evidence="5">
    <location>
        <begin position="1"/>
        <end position="21"/>
    </location>
</feature>
<keyword evidence="7" id="KW-1185">Reference proteome</keyword>
<dbReference type="PANTHER" id="PTHR44943:SF8">
    <property type="entry name" value="TPR REPEAT-CONTAINING PROTEIN MJ0263"/>
    <property type="match status" value="1"/>
</dbReference>